<feature type="compositionally biased region" description="Basic and acidic residues" evidence="11">
    <location>
        <begin position="9"/>
        <end position="22"/>
    </location>
</feature>
<dbReference type="Pfam" id="PF08271">
    <property type="entry name" value="Zn_Ribbon_TF"/>
    <property type="match status" value="1"/>
</dbReference>
<feature type="domain" description="TFIIB-type" evidence="12">
    <location>
        <begin position="26"/>
        <end position="56"/>
    </location>
</feature>
<dbReference type="PANTHER" id="PTHR11618">
    <property type="entry name" value="TRANSCRIPTION INITIATION FACTOR IIB-RELATED"/>
    <property type="match status" value="1"/>
</dbReference>
<dbReference type="Proteomes" id="UP000318864">
    <property type="component" value="Unassembled WGS sequence"/>
</dbReference>
<dbReference type="InterPro" id="IPR000812">
    <property type="entry name" value="TFIIB"/>
</dbReference>
<dbReference type="Pfam" id="PF00382">
    <property type="entry name" value="TFIIB"/>
    <property type="match status" value="2"/>
</dbReference>
<comment type="caution">
    <text evidence="13">The sequence shown here is derived from an EMBL/GenBank/DDBJ whole genome shotgun (WGS) entry which is preliminary data.</text>
</comment>
<evidence type="ECO:0000256" key="6">
    <source>
        <dbReference type="ARBA" id="ARBA00022833"/>
    </source>
</evidence>
<keyword evidence="5 10" id="KW-0863">Zinc-finger</keyword>
<dbReference type="GO" id="GO:0003743">
    <property type="term" value="F:translation initiation factor activity"/>
    <property type="evidence" value="ECO:0007669"/>
    <property type="project" value="UniProtKB-KW"/>
</dbReference>
<evidence type="ECO:0000256" key="5">
    <source>
        <dbReference type="ARBA" id="ARBA00022771"/>
    </source>
</evidence>
<accession>A0A4S3TQT9</accession>
<proteinExistence type="inferred from homology"/>
<name>A0A4S3TQT9_9EURY</name>
<dbReference type="SMART" id="SM00385">
    <property type="entry name" value="CYCLIN"/>
    <property type="match status" value="2"/>
</dbReference>
<feature type="region of interest" description="Disordered" evidence="11">
    <location>
        <begin position="1"/>
        <end position="25"/>
    </location>
</feature>
<dbReference type="InterPro" id="IPR036915">
    <property type="entry name" value="Cyclin-like_sf"/>
</dbReference>
<evidence type="ECO:0000256" key="3">
    <source>
        <dbReference type="ARBA" id="ARBA00022723"/>
    </source>
</evidence>
<dbReference type="PANTHER" id="PTHR11618:SF13">
    <property type="entry name" value="TRANSCRIPTION INITIATION FACTOR IIB"/>
    <property type="match status" value="1"/>
</dbReference>
<feature type="repeat" description="2" evidence="9">
    <location>
        <begin position="233"/>
        <end position="314"/>
    </location>
</feature>
<feature type="binding site" evidence="9">
    <location>
        <position position="51"/>
    </location>
    <ligand>
        <name>Zn(2+)</name>
        <dbReference type="ChEBI" id="CHEBI:29105"/>
    </ligand>
</feature>
<evidence type="ECO:0000256" key="9">
    <source>
        <dbReference type="HAMAP-Rule" id="MF_00383"/>
    </source>
</evidence>
<organism evidence="13 14">
    <name type="scientific">Salinadaptatus halalkaliphilus</name>
    <dbReference type="NCBI Taxonomy" id="2419781"/>
    <lineage>
        <taxon>Archaea</taxon>
        <taxon>Methanobacteriati</taxon>
        <taxon>Methanobacteriota</taxon>
        <taxon>Stenosarchaea group</taxon>
        <taxon>Halobacteria</taxon>
        <taxon>Halobacteriales</taxon>
        <taxon>Natrialbaceae</taxon>
        <taxon>Salinadaptatus</taxon>
    </lineage>
</organism>
<evidence type="ECO:0000256" key="2">
    <source>
        <dbReference type="ARBA" id="ARBA00013932"/>
    </source>
</evidence>
<dbReference type="InterPro" id="IPR013763">
    <property type="entry name" value="Cyclin-like_dom"/>
</dbReference>
<evidence type="ECO:0000256" key="10">
    <source>
        <dbReference type="PROSITE-ProRule" id="PRU00469"/>
    </source>
</evidence>
<dbReference type="RefSeq" id="WP_141463943.1">
    <property type="nucleotide sequence ID" value="NZ_RBZW01000018.1"/>
</dbReference>
<dbReference type="InterPro" id="IPR013150">
    <property type="entry name" value="TFIIB_cyclin"/>
</dbReference>
<keyword evidence="3 9" id="KW-0479">Metal-binding</keyword>
<dbReference type="InterPro" id="IPR013137">
    <property type="entry name" value="Znf_TFIIB"/>
</dbReference>
<dbReference type="PROSITE" id="PS51134">
    <property type="entry name" value="ZF_TFIIB"/>
    <property type="match status" value="1"/>
</dbReference>
<evidence type="ECO:0000256" key="4">
    <source>
        <dbReference type="ARBA" id="ARBA00022737"/>
    </source>
</evidence>
<keyword evidence="13" id="KW-0396">Initiation factor</keyword>
<keyword evidence="4 9" id="KW-0677">Repeat</keyword>
<feature type="binding site" evidence="9">
    <location>
        <position position="48"/>
    </location>
    <ligand>
        <name>Zn(2+)</name>
        <dbReference type="ChEBI" id="CHEBI:29105"/>
    </ligand>
</feature>
<dbReference type="InterPro" id="IPR023484">
    <property type="entry name" value="TFIIB_arc"/>
</dbReference>
<keyword evidence="7 9" id="KW-0805">Transcription regulation</keyword>
<feature type="compositionally biased region" description="Basic and acidic residues" evidence="11">
    <location>
        <begin position="65"/>
        <end position="76"/>
    </location>
</feature>
<evidence type="ECO:0000256" key="1">
    <source>
        <dbReference type="ARBA" id="ARBA00010857"/>
    </source>
</evidence>
<evidence type="ECO:0000256" key="7">
    <source>
        <dbReference type="ARBA" id="ARBA00023015"/>
    </source>
</evidence>
<dbReference type="AlphaFoldDB" id="A0A4S3TQT9"/>
<dbReference type="GO" id="GO:0003700">
    <property type="term" value="F:DNA-binding transcription factor activity"/>
    <property type="evidence" value="ECO:0007669"/>
    <property type="project" value="UniProtKB-UniRule"/>
</dbReference>
<dbReference type="InterPro" id="IPR023486">
    <property type="entry name" value="TFIIB_CS"/>
</dbReference>
<evidence type="ECO:0000256" key="8">
    <source>
        <dbReference type="ARBA" id="ARBA00023163"/>
    </source>
</evidence>
<keyword evidence="14" id="KW-1185">Reference proteome</keyword>
<dbReference type="GO" id="GO:0097550">
    <property type="term" value="C:transcription preinitiation complex"/>
    <property type="evidence" value="ECO:0007669"/>
    <property type="project" value="TreeGrafter"/>
</dbReference>
<feature type="binding site" evidence="9">
    <location>
        <position position="33"/>
    </location>
    <ligand>
        <name>Zn(2+)</name>
        <dbReference type="ChEBI" id="CHEBI:29105"/>
    </ligand>
</feature>
<dbReference type="GO" id="GO:0070897">
    <property type="term" value="P:transcription preinitiation complex assembly"/>
    <property type="evidence" value="ECO:0007669"/>
    <property type="project" value="InterPro"/>
</dbReference>
<reference evidence="13 14" key="1">
    <citation type="submission" date="2018-10" db="EMBL/GenBank/DDBJ databases">
        <title>Natronolimnobius sp. XQ-INN 246 isolated from Inner Mongolia Autonomous Region of China.</title>
        <authorList>
            <person name="Xue Q."/>
        </authorList>
    </citation>
    <scope>NUCLEOTIDE SEQUENCE [LARGE SCALE GENOMIC DNA]</scope>
    <source>
        <strain evidence="13 14">XQ-INN 246</strain>
    </source>
</reference>
<keyword evidence="8 9" id="KW-0804">Transcription</keyword>
<evidence type="ECO:0000256" key="11">
    <source>
        <dbReference type="SAM" id="MobiDB-lite"/>
    </source>
</evidence>
<dbReference type="Gene3D" id="1.10.472.170">
    <property type="match status" value="1"/>
</dbReference>
<feature type="repeat" description="1" evidence="9">
    <location>
        <begin position="139"/>
        <end position="222"/>
    </location>
</feature>
<dbReference type="GO" id="GO:0017025">
    <property type="term" value="F:TBP-class protein binding"/>
    <property type="evidence" value="ECO:0007669"/>
    <property type="project" value="InterPro"/>
</dbReference>
<evidence type="ECO:0000313" key="13">
    <source>
        <dbReference type="EMBL" id="THE65625.1"/>
    </source>
</evidence>
<dbReference type="SUPFAM" id="SSF47954">
    <property type="entry name" value="Cyclin-like"/>
    <property type="match status" value="2"/>
</dbReference>
<gene>
    <name evidence="9" type="primary">tfb</name>
    <name evidence="13" type="ORF">D8Y22_06750</name>
</gene>
<dbReference type="PRINTS" id="PR00685">
    <property type="entry name" value="TIFACTORIIB"/>
</dbReference>
<evidence type="ECO:0000313" key="14">
    <source>
        <dbReference type="Proteomes" id="UP000318864"/>
    </source>
</evidence>
<dbReference type="FunFam" id="1.10.472.170:FF:000001">
    <property type="entry name" value="Transcription initiation factor IIB"/>
    <property type="match status" value="1"/>
</dbReference>
<evidence type="ECO:0000259" key="12">
    <source>
        <dbReference type="PROSITE" id="PS51134"/>
    </source>
</evidence>
<dbReference type="OrthoDB" id="7429at2157"/>
<feature type="binding site" evidence="9">
    <location>
        <position position="30"/>
    </location>
    <ligand>
        <name>Zn(2+)</name>
        <dbReference type="ChEBI" id="CHEBI:29105"/>
    </ligand>
</feature>
<dbReference type="Gene3D" id="1.10.472.10">
    <property type="entry name" value="Cyclin-like"/>
    <property type="match status" value="1"/>
</dbReference>
<dbReference type="EMBL" id="RBZW01000018">
    <property type="protein sequence ID" value="THE65625.1"/>
    <property type="molecule type" value="Genomic_DNA"/>
</dbReference>
<dbReference type="SUPFAM" id="SSF57783">
    <property type="entry name" value="Zinc beta-ribbon"/>
    <property type="match status" value="1"/>
</dbReference>
<dbReference type="HAMAP" id="MF_00383">
    <property type="entry name" value="TF2B_arch"/>
    <property type="match status" value="1"/>
</dbReference>
<dbReference type="PROSITE" id="PS00782">
    <property type="entry name" value="TFIIB"/>
    <property type="match status" value="1"/>
</dbReference>
<comment type="function">
    <text evidence="9">Stabilizes TBP binding to an archaeal box-A promoter. Also responsible for recruiting RNA polymerase II to the pre-initiation complex (DNA-TBP-TFIIB).</text>
</comment>
<keyword evidence="13" id="KW-0648">Protein biosynthesis</keyword>
<dbReference type="GO" id="GO:0008270">
    <property type="term" value="F:zinc ion binding"/>
    <property type="evidence" value="ECO:0007669"/>
    <property type="project" value="UniProtKB-UniRule"/>
</dbReference>
<comment type="similarity">
    <text evidence="1 9">Belongs to the TFIIB family.</text>
</comment>
<feature type="region of interest" description="Disordered" evidence="11">
    <location>
        <begin position="65"/>
        <end position="88"/>
    </location>
</feature>
<keyword evidence="6 9" id="KW-0862">Zinc</keyword>
<protein>
    <recommendedName>
        <fullName evidence="2 9">Transcription initiation factor IIB</fullName>
        <shortName evidence="9">TFIIB</shortName>
    </recommendedName>
</protein>
<sequence>MSRTIIDTAGKEPVQEREHETEPIGNRSVCPECAGRIRDDDQHGERVCTDCGLVADADELDRGPEWRSFEGDDRRRVGAPVTSRHHDKGLSTTIGWQETDAYGNELSSQKRRQLRRLRTWNQRFTATDSRERNLKQALGELERMASALGLSEPCRETAAVIYRQAVDEGLLPGRSIEAMTTASLYIAARQHGTPRTPATVESVSRIDNAAIQRAYRYLSRELELEIAPTDPMQHLRPFASALEVSDEATHLAQDILEAAKDDEIHIGKSPAGLAASAIYAAARLTNEHVTQETVDERTGVSEFTVRNRYQELLDVYGERGDR</sequence>